<evidence type="ECO:0000313" key="7">
    <source>
        <dbReference type="Proteomes" id="UP000664521"/>
    </source>
</evidence>
<keyword evidence="3" id="KW-0949">S-adenosyl-L-methionine</keyword>
<name>A0A8H3I3P1_9LECA</name>
<evidence type="ECO:0000256" key="4">
    <source>
        <dbReference type="ARBA" id="ARBA00038314"/>
    </source>
</evidence>
<dbReference type="InterPro" id="IPR051654">
    <property type="entry name" value="Meroterpenoid_MTases"/>
</dbReference>
<proteinExistence type="inferred from homology"/>
<dbReference type="GO" id="GO:0016740">
    <property type="term" value="F:transferase activity"/>
    <property type="evidence" value="ECO:0007669"/>
    <property type="project" value="UniProtKB-KW"/>
</dbReference>
<protein>
    <recommendedName>
        <fullName evidence="8">Methyltransferase domain-containing protein</fullName>
    </recommendedName>
</protein>
<dbReference type="SUPFAM" id="SSF53335">
    <property type="entry name" value="S-adenosyl-L-methionine-dependent methyltransferases"/>
    <property type="match status" value="1"/>
</dbReference>
<comment type="pathway">
    <text evidence="1">Secondary metabolite biosynthesis.</text>
</comment>
<dbReference type="Gene3D" id="3.40.50.150">
    <property type="entry name" value="Vaccinia Virus protein VP39"/>
    <property type="match status" value="1"/>
</dbReference>
<dbReference type="InterPro" id="IPR029063">
    <property type="entry name" value="SAM-dependent_MTases_sf"/>
</dbReference>
<evidence type="ECO:0000256" key="2">
    <source>
        <dbReference type="ARBA" id="ARBA00022679"/>
    </source>
</evidence>
<comment type="similarity">
    <text evidence="4">Belongs to the class I-like SAM-binding methyltransferase superfamily.</text>
</comment>
<dbReference type="PANTHER" id="PTHR35897:SF1">
    <property type="entry name" value="METHYLTRANSFERASE AUSD"/>
    <property type="match status" value="1"/>
</dbReference>
<dbReference type="Proteomes" id="UP000664521">
    <property type="component" value="Unassembled WGS sequence"/>
</dbReference>
<keyword evidence="2" id="KW-0808">Transferase</keyword>
<sequence>MTSVDIKPLPLTRLESGYEDLIGSADVDGAAALLQGHTNAIRNGTEVSTANGGGTHEGVDDGAKGPAANGAAVEKAAPSEEASQPNFPTGTEKPGVIIPPLQPEGKKNNKAVPWYHKEIKDIDPITRGILENYSQIPADQVEQHVTAIREKAWDVFPYPCIGQFLFLNLTINLSPYYPTLVSRLKDESQTLLDLGCCFAQDVRKLVSDGAPSENIYGADLYGDFMDLGFELFRDRRTLKSTFFPCDILDEKKDFLLRGLDGEMDVVYLGLFLHHFDFETCVTVCKRVIRLLKPKPGSLVMGCQVGSLTGDKVGIPIPSGGILFRHDIDSFERVWKRVGEETGTEWKVEARLERGKGFGEKWQIEGTRRLGFEVLRL</sequence>
<keyword evidence="7" id="KW-1185">Reference proteome</keyword>
<dbReference type="AlphaFoldDB" id="A0A8H3I3P1"/>
<accession>A0A8H3I3P1</accession>
<evidence type="ECO:0000313" key="6">
    <source>
        <dbReference type="EMBL" id="CAF9913822.1"/>
    </source>
</evidence>
<evidence type="ECO:0000256" key="1">
    <source>
        <dbReference type="ARBA" id="ARBA00005179"/>
    </source>
</evidence>
<dbReference type="PANTHER" id="PTHR35897">
    <property type="entry name" value="METHYLTRANSFERASE AUSD"/>
    <property type="match status" value="1"/>
</dbReference>
<dbReference type="OrthoDB" id="2094832at2759"/>
<dbReference type="EMBL" id="CAJPDS010000013">
    <property type="protein sequence ID" value="CAF9913822.1"/>
    <property type="molecule type" value="Genomic_DNA"/>
</dbReference>
<reference evidence="6" key="1">
    <citation type="submission" date="2021-03" db="EMBL/GenBank/DDBJ databases">
        <authorList>
            <person name="Tagirdzhanova G."/>
        </authorList>
    </citation>
    <scope>NUCLEOTIDE SEQUENCE</scope>
</reference>
<gene>
    <name evidence="6" type="ORF">HETSPECPRED_001670</name>
</gene>
<evidence type="ECO:0008006" key="8">
    <source>
        <dbReference type="Google" id="ProtNLM"/>
    </source>
</evidence>
<comment type="caution">
    <text evidence="6">The sequence shown here is derived from an EMBL/GenBank/DDBJ whole genome shotgun (WGS) entry which is preliminary data.</text>
</comment>
<organism evidence="6 7">
    <name type="scientific">Heterodermia speciosa</name>
    <dbReference type="NCBI Taxonomy" id="116794"/>
    <lineage>
        <taxon>Eukaryota</taxon>
        <taxon>Fungi</taxon>
        <taxon>Dikarya</taxon>
        <taxon>Ascomycota</taxon>
        <taxon>Pezizomycotina</taxon>
        <taxon>Lecanoromycetes</taxon>
        <taxon>OSLEUM clade</taxon>
        <taxon>Lecanoromycetidae</taxon>
        <taxon>Caliciales</taxon>
        <taxon>Physciaceae</taxon>
        <taxon>Heterodermia</taxon>
    </lineage>
</organism>
<evidence type="ECO:0000256" key="5">
    <source>
        <dbReference type="SAM" id="MobiDB-lite"/>
    </source>
</evidence>
<feature type="region of interest" description="Disordered" evidence="5">
    <location>
        <begin position="44"/>
        <end position="103"/>
    </location>
</feature>
<evidence type="ECO:0000256" key="3">
    <source>
        <dbReference type="ARBA" id="ARBA00022691"/>
    </source>
</evidence>